<comment type="caution">
    <text evidence="3">The sequence shown here is derived from an EMBL/GenBank/DDBJ whole genome shotgun (WGS) entry which is preliminary data.</text>
</comment>
<dbReference type="InterPro" id="IPR016035">
    <property type="entry name" value="Acyl_Trfase/lysoPLipase"/>
</dbReference>
<organism evidence="3 4">
    <name type="scientific">Shewanella holmiensis</name>
    <dbReference type="NCBI Taxonomy" id="2952222"/>
    <lineage>
        <taxon>Bacteria</taxon>
        <taxon>Pseudomonadati</taxon>
        <taxon>Pseudomonadota</taxon>
        <taxon>Gammaproteobacteria</taxon>
        <taxon>Alteromonadales</taxon>
        <taxon>Shewanellaceae</taxon>
        <taxon>Shewanella</taxon>
    </lineage>
</organism>
<keyword evidence="1" id="KW-0443">Lipid metabolism</keyword>
<dbReference type="SUPFAM" id="SSF52151">
    <property type="entry name" value="FabD/lysophospholipase-like"/>
    <property type="match status" value="1"/>
</dbReference>
<evidence type="ECO:0000256" key="1">
    <source>
        <dbReference type="ARBA" id="ARBA00023098"/>
    </source>
</evidence>
<dbReference type="InterPro" id="IPR002641">
    <property type="entry name" value="PNPLA_dom"/>
</dbReference>
<evidence type="ECO:0000313" key="3">
    <source>
        <dbReference type="EMBL" id="MCT7943042.1"/>
    </source>
</evidence>
<dbReference type="Proteomes" id="UP001155546">
    <property type="component" value="Unassembled WGS sequence"/>
</dbReference>
<sequence>MSALRLIAGETAFKQIETQGLQQSMFTQLLAASGGPKWIGIAGLDKYIFGEFFKERQDPLYMLGASSGAWRLACLGQQDPLAAYGRFEHFYINQRYDNVPTREQVTSQVQAVVDGILGEQAGADIIANPLFRQHIIACRARHVNQSKSKVGLAIGLALAAASNSVNRKSIAWHFERIMLSHKDAASPFGRLKDLPTKQMMLTNENIRQAMMATGSIPLLLDPVKDIDGLPKGKYYDGGITDYHFDLPLPKESGLTLYPHFYPHMTPGWFDKSLVWRKAKQNYHNALILAPSRDFIASLPFGKIPDREDFKKLDTEARIHYWQTVAQQSGQLADELANIVAKGSIMDHIESW</sequence>
<dbReference type="GO" id="GO:0006629">
    <property type="term" value="P:lipid metabolic process"/>
    <property type="evidence" value="ECO:0007669"/>
    <property type="project" value="UniProtKB-KW"/>
</dbReference>
<gene>
    <name evidence="3" type="ORF">NE535_14785</name>
</gene>
<dbReference type="Gene3D" id="3.40.1090.10">
    <property type="entry name" value="Cytosolic phospholipase A2 catalytic domain"/>
    <property type="match status" value="1"/>
</dbReference>
<dbReference type="AlphaFoldDB" id="A0A9X2WP99"/>
<dbReference type="Pfam" id="PF01734">
    <property type="entry name" value="Patatin"/>
    <property type="match status" value="1"/>
</dbReference>
<dbReference type="EMBL" id="JAMTCD010000022">
    <property type="protein sequence ID" value="MCT7943042.1"/>
    <property type="molecule type" value="Genomic_DNA"/>
</dbReference>
<evidence type="ECO:0000259" key="2">
    <source>
        <dbReference type="Pfam" id="PF01734"/>
    </source>
</evidence>
<evidence type="ECO:0000313" key="4">
    <source>
        <dbReference type="Proteomes" id="UP001155546"/>
    </source>
</evidence>
<keyword evidence="4" id="KW-1185">Reference proteome</keyword>
<proteinExistence type="predicted"/>
<protein>
    <submittedName>
        <fullName evidence="3">Patatin-like phospholipase family protein</fullName>
    </submittedName>
</protein>
<accession>A0A9X2WP99</accession>
<name>A0A9X2WP99_9GAMM</name>
<reference evidence="3" key="1">
    <citation type="journal article" date="2023" name="Int. J. Syst. Evol. Microbiol.">
        <title>&lt;i&gt;Shewanella septentrionalis&lt;/i&gt; sp. nov. and &lt;i&gt;Shewanella holmiensis&lt;/i&gt; sp. nov., isolated from Baltic Sea water and sediments.</title>
        <authorList>
            <person name="Martin-Rodriguez A.J."/>
            <person name="Thorell K."/>
            <person name="Joffre E."/>
            <person name="Jensie-Markopoulos S."/>
            <person name="Moore E.R.B."/>
            <person name="Sjoling A."/>
        </authorList>
    </citation>
    <scope>NUCLEOTIDE SEQUENCE</scope>
    <source>
        <strain evidence="3">SP1S2-7</strain>
    </source>
</reference>
<feature type="domain" description="PNPLA" evidence="2">
    <location>
        <begin position="55"/>
        <end position="241"/>
    </location>
</feature>
<dbReference type="RefSeq" id="WP_261299390.1">
    <property type="nucleotide sequence ID" value="NZ_JAMTCD010000022.1"/>
</dbReference>